<dbReference type="AlphaFoldDB" id="E9T0N7"/>
<reference evidence="2" key="1">
    <citation type="submission" date="2011-01" db="EMBL/GenBank/DDBJ databases">
        <authorList>
            <person name="Muzny D."/>
            <person name="Qin X."/>
            <person name="Buhay C."/>
            <person name="Dugan-Rocha S."/>
            <person name="Ding Y."/>
            <person name="Chen G."/>
            <person name="Hawes A."/>
            <person name="Holder M."/>
            <person name="Jhangiani S."/>
            <person name="Johnson A."/>
            <person name="Khan Z."/>
            <person name="Li Z."/>
            <person name="Liu W."/>
            <person name="Liu X."/>
            <person name="Perez L."/>
            <person name="Shen H."/>
            <person name="Wang Q."/>
            <person name="Watt J."/>
            <person name="Xi L."/>
            <person name="Xin Y."/>
            <person name="Zhou J."/>
            <person name="Deng J."/>
            <person name="Jiang H."/>
            <person name="Liu Y."/>
            <person name="Qu J."/>
            <person name="Song X.-Z."/>
            <person name="Zhang L."/>
            <person name="Villasana D."/>
            <person name="Johnson A."/>
            <person name="Liu J."/>
            <person name="Liyanage D."/>
            <person name="Lorensuhewa L."/>
            <person name="Robinson T."/>
            <person name="Song A."/>
            <person name="Song B.-B."/>
            <person name="Dinh H."/>
            <person name="Thornton R."/>
            <person name="Coyle M."/>
            <person name="Francisco L."/>
            <person name="Jackson L."/>
            <person name="Javaid M."/>
            <person name="Korchina V."/>
            <person name="Kovar C."/>
            <person name="Mata R."/>
            <person name="Mathew T."/>
            <person name="Ngo R."/>
            <person name="Nguyen L."/>
            <person name="Nguyen N."/>
            <person name="Okwuonu G."/>
            <person name="Ongeri F."/>
            <person name="Pham C."/>
            <person name="Simmons D."/>
            <person name="Wilczek-Boney K."/>
            <person name="Hale W."/>
            <person name="Jakkamsetti A."/>
            <person name="Pham P."/>
            <person name="Ruth R."/>
            <person name="San Lucas F."/>
            <person name="Warren J."/>
            <person name="Zhang J."/>
            <person name="Zhao Z."/>
            <person name="Zhou C."/>
            <person name="Zhu D."/>
            <person name="Lee S."/>
            <person name="Bess C."/>
            <person name="Blankenburg K."/>
            <person name="Forbes L."/>
            <person name="Fu Q."/>
            <person name="Gubbala S."/>
            <person name="Hirani K."/>
            <person name="Jayaseelan J.C."/>
            <person name="Lara F."/>
            <person name="Munidasa M."/>
            <person name="Palculict T."/>
            <person name="Patil S."/>
            <person name="Pu L.-L."/>
            <person name="Saada N."/>
            <person name="Tang L."/>
            <person name="Weissenberger G."/>
            <person name="Zhu Y."/>
            <person name="Hemphill L."/>
            <person name="Shang Y."/>
            <person name="Youmans B."/>
            <person name="Ayvaz T."/>
            <person name="Ross M."/>
            <person name="Santibanez J."/>
            <person name="Aqrawi P."/>
            <person name="Gross S."/>
            <person name="Joshi V."/>
            <person name="Fowler G."/>
            <person name="Nazareth L."/>
            <person name="Reid J."/>
            <person name="Worley K."/>
            <person name="Petrosino J."/>
            <person name="Highlander S."/>
            <person name="Gibbs R."/>
        </authorList>
    </citation>
    <scope>NUCLEOTIDE SEQUENCE [LARGE SCALE GENOMIC DNA]</scope>
    <source>
        <strain evidence="2">ATCC 33707</strain>
    </source>
</reference>
<dbReference type="EMBL" id="ADNW02000010">
    <property type="protein sequence ID" value="EGD23988.1"/>
    <property type="molecule type" value="Genomic_DNA"/>
</dbReference>
<dbReference type="RefSeq" id="WP_005515308.1">
    <property type="nucleotide sequence ID" value="NZ_CM001149.1"/>
</dbReference>
<evidence type="ECO:0000313" key="3">
    <source>
        <dbReference type="Proteomes" id="UP000004245"/>
    </source>
</evidence>
<dbReference type="InterPro" id="IPR055688">
    <property type="entry name" value="LtfC/p132/Gp6_b-sand"/>
</dbReference>
<dbReference type="HOGENOM" id="CLU_2233694_0_0_11"/>
<dbReference type="Proteomes" id="UP000004245">
    <property type="component" value="Unassembled WGS sequence"/>
</dbReference>
<keyword evidence="3" id="KW-1185">Reference proteome</keyword>
<organism evidence="2 3">
    <name type="scientific">Prescottella equi ATCC 33707</name>
    <dbReference type="NCBI Taxonomy" id="525370"/>
    <lineage>
        <taxon>Bacteria</taxon>
        <taxon>Bacillati</taxon>
        <taxon>Actinomycetota</taxon>
        <taxon>Actinomycetes</taxon>
        <taxon>Mycobacteriales</taxon>
        <taxon>Nocardiaceae</taxon>
        <taxon>Prescottella</taxon>
    </lineage>
</organism>
<dbReference type="Pfam" id="PF23926">
    <property type="entry name" value="LtfC"/>
    <property type="match status" value="1"/>
</dbReference>
<name>E9T0N7_RHOHA</name>
<dbReference type="OrthoDB" id="4569753at2"/>
<sequence length="110" mass="12368">MTLGWTPIDETIELTNGDWIFERTNRAGGIPPDTVIEIVWANGVTWPGEVEGATVRWRKEAAECSAAVIPHGTAFEILVRYPNEATGTTDDYVWMGGWSIRTNYFETQDF</sequence>
<accession>E9T0N7</accession>
<comment type="caution">
    <text evidence="2">The sequence shown here is derived from an EMBL/GenBank/DDBJ whole genome shotgun (WGS) entry which is preliminary data.</text>
</comment>
<protein>
    <recommendedName>
        <fullName evidence="1">LtfC/p132/Gp6 beta-sandwich domain-containing protein</fullName>
    </recommendedName>
</protein>
<feature type="domain" description="LtfC/p132/Gp6 beta-sandwich" evidence="1">
    <location>
        <begin position="7"/>
        <end position="97"/>
    </location>
</feature>
<evidence type="ECO:0000259" key="1">
    <source>
        <dbReference type="Pfam" id="PF23926"/>
    </source>
</evidence>
<gene>
    <name evidence="2" type="ORF">HMPREF0724_12196</name>
</gene>
<evidence type="ECO:0000313" key="2">
    <source>
        <dbReference type="EMBL" id="EGD23988.1"/>
    </source>
</evidence>
<proteinExistence type="predicted"/>